<organism evidence="2 3">
    <name type="scientific">Araneus ventricosus</name>
    <name type="common">Orbweaver spider</name>
    <name type="synonym">Epeira ventricosa</name>
    <dbReference type="NCBI Taxonomy" id="182803"/>
    <lineage>
        <taxon>Eukaryota</taxon>
        <taxon>Metazoa</taxon>
        <taxon>Ecdysozoa</taxon>
        <taxon>Arthropoda</taxon>
        <taxon>Chelicerata</taxon>
        <taxon>Arachnida</taxon>
        <taxon>Araneae</taxon>
        <taxon>Araneomorphae</taxon>
        <taxon>Entelegynae</taxon>
        <taxon>Araneoidea</taxon>
        <taxon>Araneidae</taxon>
        <taxon>Araneus</taxon>
    </lineage>
</organism>
<accession>A0A4Y2P2U8</accession>
<dbReference type="AlphaFoldDB" id="A0A4Y2P2U8"/>
<evidence type="ECO:0000256" key="1">
    <source>
        <dbReference type="SAM" id="MobiDB-lite"/>
    </source>
</evidence>
<protein>
    <submittedName>
        <fullName evidence="2">Uncharacterized protein</fullName>
    </submittedName>
</protein>
<comment type="caution">
    <text evidence="2">The sequence shown here is derived from an EMBL/GenBank/DDBJ whole genome shotgun (WGS) entry which is preliminary data.</text>
</comment>
<feature type="region of interest" description="Disordered" evidence="1">
    <location>
        <begin position="15"/>
        <end position="39"/>
    </location>
</feature>
<dbReference type="EMBL" id="BGPR01010445">
    <property type="protein sequence ID" value="GBN46198.1"/>
    <property type="molecule type" value="Genomic_DNA"/>
</dbReference>
<evidence type="ECO:0000313" key="3">
    <source>
        <dbReference type="Proteomes" id="UP000499080"/>
    </source>
</evidence>
<sequence length="91" mass="10422">MYVWSFFSWQGHPRREGHTQLKHKGNGQSQTSSLGRPRSVPTEAALSSFTMNRSPIVLHLLSCMELEKRNLFENPALVRDFLWASGHLDLV</sequence>
<evidence type="ECO:0000313" key="2">
    <source>
        <dbReference type="EMBL" id="GBN46198.1"/>
    </source>
</evidence>
<keyword evidence="3" id="KW-1185">Reference proteome</keyword>
<gene>
    <name evidence="2" type="ORF">AVEN_187063_1</name>
</gene>
<name>A0A4Y2P2U8_ARAVE</name>
<proteinExistence type="predicted"/>
<dbReference type="Proteomes" id="UP000499080">
    <property type="component" value="Unassembled WGS sequence"/>
</dbReference>
<reference evidence="2 3" key="1">
    <citation type="journal article" date="2019" name="Sci. Rep.">
        <title>Orb-weaving spider Araneus ventricosus genome elucidates the spidroin gene catalogue.</title>
        <authorList>
            <person name="Kono N."/>
            <person name="Nakamura H."/>
            <person name="Ohtoshi R."/>
            <person name="Moran D.A.P."/>
            <person name="Shinohara A."/>
            <person name="Yoshida Y."/>
            <person name="Fujiwara M."/>
            <person name="Mori M."/>
            <person name="Tomita M."/>
            <person name="Arakawa K."/>
        </authorList>
    </citation>
    <scope>NUCLEOTIDE SEQUENCE [LARGE SCALE GENOMIC DNA]</scope>
</reference>